<proteinExistence type="predicted"/>
<sequence length="42" mass="5102">MSRIGFLKVLETTKLCIKKRFKNRKKRNLWGTITNLEFTKIF</sequence>
<accession>M6G3G7</accession>
<name>M6G3G7_LEPIR</name>
<gene>
    <name evidence="1" type="ORF">LEP1GSC037_0042</name>
</gene>
<evidence type="ECO:0000313" key="1">
    <source>
        <dbReference type="EMBL" id="EMM79548.1"/>
    </source>
</evidence>
<dbReference type="EMBL" id="AFLW02000231">
    <property type="protein sequence ID" value="EMM79548.1"/>
    <property type="molecule type" value="Genomic_DNA"/>
</dbReference>
<dbReference type="Proteomes" id="UP000012128">
    <property type="component" value="Unassembled WGS sequence"/>
</dbReference>
<dbReference type="AlphaFoldDB" id="M6G3G7"/>
<evidence type="ECO:0000313" key="2">
    <source>
        <dbReference type="Proteomes" id="UP000012128"/>
    </source>
</evidence>
<reference evidence="1 2" key="1">
    <citation type="submission" date="2013-01" db="EMBL/GenBank/DDBJ databases">
        <authorList>
            <person name="Harkins D.M."/>
            <person name="Durkin A.S."/>
            <person name="Brinkac L.M."/>
            <person name="Haft D.H."/>
            <person name="Selengut J.D."/>
            <person name="Sanka R."/>
            <person name="DePew J."/>
            <person name="Purushe J."/>
            <person name="Hospenthal D.R."/>
            <person name="Murray C.K."/>
            <person name="Pimentel G."/>
            <person name="Wasfy M."/>
            <person name="Parker T."/>
            <person name="Miller R.S."/>
            <person name="Vinetz J.M."/>
            <person name="Sutton G.G."/>
            <person name="Nierman W.C."/>
            <person name="Fouts D.E."/>
        </authorList>
    </citation>
    <scope>NUCLEOTIDE SEQUENCE [LARGE SCALE GENOMIC DNA]</scope>
    <source>
        <strain evidence="1 2">2006001854</strain>
    </source>
</reference>
<protein>
    <submittedName>
        <fullName evidence="1">Uncharacterized protein</fullName>
    </submittedName>
</protein>
<organism evidence="1 2">
    <name type="scientific">Leptospira interrogans str. 2006001854</name>
    <dbReference type="NCBI Taxonomy" id="1001590"/>
    <lineage>
        <taxon>Bacteria</taxon>
        <taxon>Pseudomonadati</taxon>
        <taxon>Spirochaetota</taxon>
        <taxon>Spirochaetia</taxon>
        <taxon>Leptospirales</taxon>
        <taxon>Leptospiraceae</taxon>
        <taxon>Leptospira</taxon>
    </lineage>
</organism>
<comment type="caution">
    <text evidence="1">The sequence shown here is derived from an EMBL/GenBank/DDBJ whole genome shotgun (WGS) entry which is preliminary data.</text>
</comment>